<dbReference type="InterPro" id="IPR044824">
    <property type="entry name" value="MAIN-like"/>
</dbReference>
<evidence type="ECO:0000313" key="3">
    <source>
        <dbReference type="Proteomes" id="UP000541444"/>
    </source>
</evidence>
<dbReference type="Proteomes" id="UP000541444">
    <property type="component" value="Unassembled WGS sequence"/>
</dbReference>
<dbReference type="InterPro" id="IPR019557">
    <property type="entry name" value="AminoTfrase-like_pln_mobile"/>
</dbReference>
<protein>
    <recommendedName>
        <fullName evidence="1">Aminotransferase-like plant mobile domain-containing protein</fullName>
    </recommendedName>
</protein>
<dbReference type="Pfam" id="PF10536">
    <property type="entry name" value="PMD"/>
    <property type="match status" value="1"/>
</dbReference>
<dbReference type="PANTHER" id="PTHR46033">
    <property type="entry name" value="PROTEIN MAIN-LIKE 2"/>
    <property type="match status" value="1"/>
</dbReference>
<dbReference type="GO" id="GO:0010073">
    <property type="term" value="P:meristem maintenance"/>
    <property type="evidence" value="ECO:0007669"/>
    <property type="project" value="InterPro"/>
</dbReference>
<organism evidence="2 3">
    <name type="scientific">Kingdonia uniflora</name>
    <dbReference type="NCBI Taxonomy" id="39325"/>
    <lineage>
        <taxon>Eukaryota</taxon>
        <taxon>Viridiplantae</taxon>
        <taxon>Streptophyta</taxon>
        <taxon>Embryophyta</taxon>
        <taxon>Tracheophyta</taxon>
        <taxon>Spermatophyta</taxon>
        <taxon>Magnoliopsida</taxon>
        <taxon>Ranunculales</taxon>
        <taxon>Circaeasteraceae</taxon>
        <taxon>Kingdonia</taxon>
    </lineage>
</organism>
<evidence type="ECO:0000259" key="1">
    <source>
        <dbReference type="Pfam" id="PF10536"/>
    </source>
</evidence>
<evidence type="ECO:0000313" key="2">
    <source>
        <dbReference type="EMBL" id="KAF6157928.1"/>
    </source>
</evidence>
<dbReference type="PANTHER" id="PTHR46033:SF8">
    <property type="entry name" value="PROTEIN MAINTENANCE OF MERISTEMS-LIKE"/>
    <property type="match status" value="1"/>
</dbReference>
<proteinExistence type="predicted"/>
<reference evidence="2 3" key="1">
    <citation type="journal article" date="2020" name="IScience">
        <title>Genome Sequencing of the Endangered Kingdonia uniflora (Circaeasteraceae, Ranunculales) Reveals Potential Mechanisms of Evolutionary Specialization.</title>
        <authorList>
            <person name="Sun Y."/>
            <person name="Deng T."/>
            <person name="Zhang A."/>
            <person name="Moore M.J."/>
            <person name="Landis J.B."/>
            <person name="Lin N."/>
            <person name="Zhang H."/>
            <person name="Zhang X."/>
            <person name="Huang J."/>
            <person name="Zhang X."/>
            <person name="Sun H."/>
            <person name="Wang H."/>
        </authorList>
    </citation>
    <scope>NUCLEOTIDE SEQUENCE [LARGE SCALE GENOMIC DNA]</scope>
    <source>
        <strain evidence="2">TB1705</strain>
        <tissue evidence="2">Leaf</tissue>
    </source>
</reference>
<dbReference type="EMBL" id="JACGCM010001245">
    <property type="protein sequence ID" value="KAF6157928.1"/>
    <property type="molecule type" value="Genomic_DNA"/>
</dbReference>
<feature type="domain" description="Aminotransferase-like plant mobile" evidence="1">
    <location>
        <begin position="18"/>
        <end position="182"/>
    </location>
</feature>
<dbReference type="AlphaFoldDB" id="A0A7J7MTA6"/>
<name>A0A7J7MTA6_9MAGN</name>
<sequence length="338" mass="38643">MLVDNMGFEAFLRIKAGNSDNRLIHALVERWWPSTNTFPFLCGKLGVMPLDFVTLTGISFGIGLELAYDDKYSVFEEAQTLFPRITTADIRYGNITLAYLKAWRDALNPQTNSYNQDKDLVYARAFIVYMMGNILFSNTSTSLLASYLAALTDYHILGVSRFDCGTPIMAALYQGLYEVSVLKSGKENRLLCSVRVLVLRVLSHWNVSGQSEQLQPCLFLEMIEWKDRANIDWQLWARSRQAILPKLRVATELSERRVPLVSVPYRNVTSTQVQNYGVEAYGEEVGDLGWFMEMEGSNGEHRRLPILAMQVPHLCPPRYSVDELWYQNQGIRYAAYED</sequence>
<accession>A0A7J7MTA6</accession>
<gene>
    <name evidence="2" type="ORF">GIB67_015244</name>
</gene>
<comment type="caution">
    <text evidence="2">The sequence shown here is derived from an EMBL/GenBank/DDBJ whole genome shotgun (WGS) entry which is preliminary data.</text>
</comment>
<keyword evidence="3" id="KW-1185">Reference proteome</keyword>